<evidence type="ECO:0000259" key="1">
    <source>
        <dbReference type="PROSITE" id="PS50042"/>
    </source>
</evidence>
<dbReference type="Proteomes" id="UP001190700">
    <property type="component" value="Unassembled WGS sequence"/>
</dbReference>
<dbReference type="CDD" id="cd00038">
    <property type="entry name" value="CAP_ED"/>
    <property type="match status" value="1"/>
</dbReference>
<accession>A0AAE0FYM0</accession>
<dbReference type="Gene3D" id="2.60.120.10">
    <property type="entry name" value="Jelly Rolls"/>
    <property type="match status" value="2"/>
</dbReference>
<dbReference type="PANTHER" id="PTHR23011">
    <property type="entry name" value="CYCLIC NUCLEOTIDE-BINDING DOMAIN CONTAINING PROTEIN"/>
    <property type="match status" value="1"/>
</dbReference>
<reference evidence="2 3" key="1">
    <citation type="journal article" date="2015" name="Genome Biol. Evol.">
        <title>Comparative Genomics of a Bacterivorous Green Alga Reveals Evolutionary Causalities and Consequences of Phago-Mixotrophic Mode of Nutrition.</title>
        <authorList>
            <person name="Burns J.A."/>
            <person name="Paasch A."/>
            <person name="Narechania A."/>
            <person name="Kim E."/>
        </authorList>
    </citation>
    <scope>NUCLEOTIDE SEQUENCE [LARGE SCALE GENOMIC DNA]</scope>
    <source>
        <strain evidence="2 3">PLY_AMNH</strain>
    </source>
</reference>
<dbReference type="InterPro" id="IPR018490">
    <property type="entry name" value="cNMP-bd_dom_sf"/>
</dbReference>
<dbReference type="InterPro" id="IPR000595">
    <property type="entry name" value="cNMP-bd_dom"/>
</dbReference>
<feature type="domain" description="Cyclic nucleotide-binding" evidence="1">
    <location>
        <begin position="88"/>
        <end position="204"/>
    </location>
</feature>
<dbReference type="SMART" id="SM00100">
    <property type="entry name" value="cNMP"/>
    <property type="match status" value="1"/>
</dbReference>
<keyword evidence="3" id="KW-1185">Reference proteome</keyword>
<protein>
    <recommendedName>
        <fullName evidence="1">Cyclic nucleotide-binding domain-containing protein</fullName>
    </recommendedName>
</protein>
<dbReference type="EMBL" id="LGRX02011947">
    <property type="protein sequence ID" value="KAK3268240.1"/>
    <property type="molecule type" value="Genomic_DNA"/>
</dbReference>
<proteinExistence type="predicted"/>
<dbReference type="PANTHER" id="PTHR23011:SF28">
    <property type="entry name" value="CYCLIC NUCLEOTIDE-BINDING DOMAIN CONTAINING PROTEIN"/>
    <property type="match status" value="1"/>
</dbReference>
<organism evidence="2 3">
    <name type="scientific">Cymbomonas tetramitiformis</name>
    <dbReference type="NCBI Taxonomy" id="36881"/>
    <lineage>
        <taxon>Eukaryota</taxon>
        <taxon>Viridiplantae</taxon>
        <taxon>Chlorophyta</taxon>
        <taxon>Pyramimonadophyceae</taxon>
        <taxon>Pyramimonadales</taxon>
        <taxon>Pyramimonadaceae</taxon>
        <taxon>Cymbomonas</taxon>
    </lineage>
</organism>
<evidence type="ECO:0000313" key="3">
    <source>
        <dbReference type="Proteomes" id="UP001190700"/>
    </source>
</evidence>
<comment type="caution">
    <text evidence="2">The sequence shown here is derived from an EMBL/GenBank/DDBJ whole genome shotgun (WGS) entry which is preliminary data.</text>
</comment>
<dbReference type="AlphaFoldDB" id="A0AAE0FYM0"/>
<dbReference type="SUPFAM" id="SSF51206">
    <property type="entry name" value="cAMP-binding domain-like"/>
    <property type="match status" value="2"/>
</dbReference>
<name>A0AAE0FYM0_9CHLO</name>
<dbReference type="Pfam" id="PF00027">
    <property type="entry name" value="cNMP_binding"/>
    <property type="match status" value="1"/>
</dbReference>
<dbReference type="PROSITE" id="PS50042">
    <property type="entry name" value="CNMP_BINDING_3"/>
    <property type="match status" value="1"/>
</dbReference>
<sequence length="374" mass="42957">MSGQQNEEKVTAFHDLVQAAEKQKTVKIIDHRNKEWTFMARAKVRLGKKRLSHIIDTLIRLVRKQNSEKLDEAETLELCCLFAHLFPIVDGLSLQTQKAFVKCAVHKHHQPKTKLCESGGRPDAFFCVLKGKVDVIVDEVGVVTTLEVGDTFGETGIINKMPRSATCICQDFADCITVTDRQYMAVFHSDESQYTERVEFLQQRSHSFFNCTQQECYSFSRFLVEVIFPKDTIFNLDEGDNVYFKLTGEANFYSWVGAEGEEPRKRMHLTPKMKKQLFKMREVKIGDCFGESCVFTSQKLGWFAVSQSIITCYCVHKTKFNAKLSATVKSSIQDETAFRNAYCIERFGRQTEYLRDKNNAATKRCVLEVRPPPR</sequence>
<evidence type="ECO:0000313" key="2">
    <source>
        <dbReference type="EMBL" id="KAK3268240.1"/>
    </source>
</evidence>
<dbReference type="InterPro" id="IPR014710">
    <property type="entry name" value="RmlC-like_jellyroll"/>
</dbReference>
<gene>
    <name evidence="2" type="ORF">CYMTET_23246</name>
</gene>